<feature type="compositionally biased region" description="Low complexity" evidence="1">
    <location>
        <begin position="21"/>
        <end position="33"/>
    </location>
</feature>
<keyword evidence="3" id="KW-1185">Reference proteome</keyword>
<organism evidence="2 3">
    <name type="scientific">Frigoriglobus tundricola</name>
    <dbReference type="NCBI Taxonomy" id="2774151"/>
    <lineage>
        <taxon>Bacteria</taxon>
        <taxon>Pseudomonadati</taxon>
        <taxon>Planctomycetota</taxon>
        <taxon>Planctomycetia</taxon>
        <taxon>Gemmatales</taxon>
        <taxon>Gemmataceae</taxon>
        <taxon>Frigoriglobus</taxon>
    </lineage>
</organism>
<sequence>MAKAPKKTVSTAPGKPKKAAPKAAPAKSPKATAQVAEKAAKPTKATRSTATAKKPTAKKPKPKATAEPKRKAPKPKTAPRATVPLDSVSFSGTLADPQITSPAAGASVTAGVNLAVGVTTNRGDLGYVVTLQDLTTTPPPSVVPFSAAAPAGTTFTVTIGGSNLVAGRSYNIQVALDPASGATPPNLSDAVTVNT</sequence>
<feature type="region of interest" description="Disordered" evidence="1">
    <location>
        <begin position="1"/>
        <end position="89"/>
    </location>
</feature>
<accession>A0A6M5YFY2</accession>
<feature type="compositionally biased region" description="Low complexity" evidence="1">
    <location>
        <begin position="42"/>
        <end position="54"/>
    </location>
</feature>
<dbReference type="AlphaFoldDB" id="A0A6M5YFY2"/>
<dbReference type="KEGG" id="ftj:FTUN_0412"/>
<evidence type="ECO:0000256" key="1">
    <source>
        <dbReference type="SAM" id="MobiDB-lite"/>
    </source>
</evidence>
<evidence type="ECO:0000313" key="3">
    <source>
        <dbReference type="Proteomes" id="UP000503447"/>
    </source>
</evidence>
<proteinExistence type="predicted"/>
<gene>
    <name evidence="2" type="ORF">FTUN_0412</name>
</gene>
<evidence type="ECO:0000313" key="2">
    <source>
        <dbReference type="EMBL" id="QJW92915.1"/>
    </source>
</evidence>
<name>A0A6M5YFY2_9BACT</name>
<protein>
    <submittedName>
        <fullName evidence="2">Uncharacterized protein</fullName>
    </submittedName>
</protein>
<dbReference type="RefSeq" id="WP_171469219.1">
    <property type="nucleotide sequence ID" value="NZ_CP053452.2"/>
</dbReference>
<dbReference type="Proteomes" id="UP000503447">
    <property type="component" value="Chromosome"/>
</dbReference>
<reference evidence="3" key="1">
    <citation type="submission" date="2020-05" db="EMBL/GenBank/DDBJ databases">
        <title>Frigoriglobus tundricola gen. nov., sp. nov., a psychrotolerant cellulolytic planctomycete of the family Gemmataceae with two divergent copies of 16S rRNA gene.</title>
        <authorList>
            <person name="Kulichevskaya I.S."/>
            <person name="Ivanova A.A."/>
            <person name="Naumoff D.G."/>
            <person name="Beletsky A.V."/>
            <person name="Rijpstra W.I.C."/>
            <person name="Sinninghe Damste J.S."/>
            <person name="Mardanov A.V."/>
            <person name="Ravin N.V."/>
            <person name="Dedysh S.N."/>
        </authorList>
    </citation>
    <scope>NUCLEOTIDE SEQUENCE [LARGE SCALE GENOMIC DNA]</scope>
    <source>
        <strain evidence="3">PL17</strain>
    </source>
</reference>
<dbReference type="EMBL" id="CP053452">
    <property type="protein sequence ID" value="QJW92915.1"/>
    <property type="molecule type" value="Genomic_DNA"/>
</dbReference>